<comment type="caution">
    <text evidence="1">The sequence shown here is derived from an EMBL/GenBank/DDBJ whole genome shotgun (WGS) entry which is preliminary data.</text>
</comment>
<name>A0A1C7MPA7_GRIFR</name>
<proteinExistence type="predicted"/>
<keyword evidence="2" id="KW-1185">Reference proteome</keyword>
<evidence type="ECO:0000313" key="1">
    <source>
        <dbReference type="EMBL" id="OBZ78266.1"/>
    </source>
</evidence>
<gene>
    <name evidence="1" type="ORF">A0H81_01927</name>
</gene>
<organism evidence="1 2">
    <name type="scientific">Grifola frondosa</name>
    <name type="common">Maitake</name>
    <name type="synonym">Polyporus frondosus</name>
    <dbReference type="NCBI Taxonomy" id="5627"/>
    <lineage>
        <taxon>Eukaryota</taxon>
        <taxon>Fungi</taxon>
        <taxon>Dikarya</taxon>
        <taxon>Basidiomycota</taxon>
        <taxon>Agaricomycotina</taxon>
        <taxon>Agaricomycetes</taxon>
        <taxon>Polyporales</taxon>
        <taxon>Grifolaceae</taxon>
        <taxon>Grifola</taxon>
    </lineage>
</organism>
<dbReference type="Proteomes" id="UP000092993">
    <property type="component" value="Unassembled WGS sequence"/>
</dbReference>
<reference evidence="1 2" key="1">
    <citation type="submission" date="2016-03" db="EMBL/GenBank/DDBJ databases">
        <title>Whole genome sequencing of Grifola frondosa 9006-11.</title>
        <authorList>
            <person name="Min B."/>
            <person name="Park H."/>
            <person name="Kim J.-G."/>
            <person name="Cho H."/>
            <person name="Oh Y.-L."/>
            <person name="Kong W.-S."/>
            <person name="Choi I.-G."/>
        </authorList>
    </citation>
    <scope>NUCLEOTIDE SEQUENCE [LARGE SCALE GENOMIC DNA]</scope>
    <source>
        <strain evidence="1 2">9006-11</strain>
    </source>
</reference>
<dbReference type="AlphaFoldDB" id="A0A1C7MPA7"/>
<accession>A0A1C7MPA7</accession>
<sequence length="95" mass="11419">MLPPKRKARPSFFIQDETFSTRLREATREYKREDEPLREHLGLFPQKIRKGRPLAVVVLDGPDDFETYTKNLCEELGFNYCNVELEYHRFWVIAR</sequence>
<dbReference type="EMBL" id="LUGG01000002">
    <property type="protein sequence ID" value="OBZ78266.1"/>
    <property type="molecule type" value="Genomic_DNA"/>
</dbReference>
<protein>
    <submittedName>
        <fullName evidence="1">Uncharacterized protein</fullName>
    </submittedName>
</protein>
<evidence type="ECO:0000313" key="2">
    <source>
        <dbReference type="Proteomes" id="UP000092993"/>
    </source>
</evidence>